<dbReference type="Pfam" id="PF19579">
    <property type="entry name" value="FtsL_2"/>
    <property type="match status" value="1"/>
</dbReference>
<keyword evidence="1" id="KW-0175">Coiled coil</keyword>
<keyword evidence="2" id="KW-0489">Methyltransferase</keyword>
<comment type="caution">
    <text evidence="2">The sequence shown here is derived from an EMBL/GenBank/DDBJ whole genome shotgun (WGS) entry which is preliminary data.</text>
</comment>
<protein>
    <submittedName>
        <fullName evidence="2">S-adenosyl-methyltransferase</fullName>
    </submittedName>
</protein>
<accession>A0A6P0UGW7</accession>
<dbReference type="GO" id="GO:0008168">
    <property type="term" value="F:methyltransferase activity"/>
    <property type="evidence" value="ECO:0007669"/>
    <property type="project" value="UniProtKB-KW"/>
</dbReference>
<name>A0A6P0UGW7_9FLAO</name>
<feature type="coiled-coil region" evidence="1">
    <location>
        <begin position="43"/>
        <end position="77"/>
    </location>
</feature>
<dbReference type="EMBL" id="JAABOO010000001">
    <property type="protein sequence ID" value="NER12484.1"/>
    <property type="molecule type" value="Genomic_DNA"/>
</dbReference>
<sequence>MRESIIGILKGRFLISDDSIKNWRFILFVSSLAVLMIASAHSIDKKVIGIAELNEDVQELRSEFVDTRSELQKLKLESTVTESLKEKGLSPSVVPPKKIKISSK</sequence>
<keyword evidence="2" id="KW-0808">Transferase</keyword>
<keyword evidence="3" id="KW-1185">Reference proteome</keyword>
<dbReference type="RefSeq" id="WP_163605504.1">
    <property type="nucleotide sequence ID" value="NZ_JAABOO010000001.1"/>
</dbReference>
<evidence type="ECO:0000313" key="2">
    <source>
        <dbReference type="EMBL" id="NER12484.1"/>
    </source>
</evidence>
<dbReference type="Proteomes" id="UP000468581">
    <property type="component" value="Unassembled WGS sequence"/>
</dbReference>
<dbReference type="InterPro" id="IPR045755">
    <property type="entry name" value="FtsL-like"/>
</dbReference>
<organism evidence="2 3">
    <name type="scientific">Leptobacterium flavescens</name>
    <dbReference type="NCBI Taxonomy" id="472055"/>
    <lineage>
        <taxon>Bacteria</taxon>
        <taxon>Pseudomonadati</taxon>
        <taxon>Bacteroidota</taxon>
        <taxon>Flavobacteriia</taxon>
        <taxon>Flavobacteriales</taxon>
        <taxon>Flavobacteriaceae</taxon>
        <taxon>Leptobacterium</taxon>
    </lineage>
</organism>
<evidence type="ECO:0000256" key="1">
    <source>
        <dbReference type="SAM" id="Coils"/>
    </source>
</evidence>
<gene>
    <name evidence="2" type="ORF">GWK08_03460</name>
</gene>
<dbReference type="AlphaFoldDB" id="A0A6P0UGW7"/>
<proteinExistence type="predicted"/>
<dbReference type="GO" id="GO:0032259">
    <property type="term" value="P:methylation"/>
    <property type="evidence" value="ECO:0007669"/>
    <property type="project" value="UniProtKB-KW"/>
</dbReference>
<reference evidence="2 3" key="1">
    <citation type="submission" date="2020-01" db="EMBL/GenBank/DDBJ databases">
        <title>Leptobacterium flavescens.</title>
        <authorList>
            <person name="Wang G."/>
        </authorList>
    </citation>
    <scope>NUCLEOTIDE SEQUENCE [LARGE SCALE GENOMIC DNA]</scope>
    <source>
        <strain evidence="2 3">KCTC 22160</strain>
    </source>
</reference>
<evidence type="ECO:0000313" key="3">
    <source>
        <dbReference type="Proteomes" id="UP000468581"/>
    </source>
</evidence>